<dbReference type="InterPro" id="IPR009061">
    <property type="entry name" value="DNA-bd_dom_put_sf"/>
</dbReference>
<dbReference type="InterPro" id="IPR010093">
    <property type="entry name" value="SinI_DNA-bd"/>
</dbReference>
<reference evidence="2 3" key="1">
    <citation type="journal article" date="2016" name="Nat. Commun.">
        <title>Thousands of microbial genomes shed light on interconnected biogeochemical processes in an aquifer system.</title>
        <authorList>
            <person name="Anantharaman K."/>
            <person name="Brown C.T."/>
            <person name="Hug L.A."/>
            <person name="Sharon I."/>
            <person name="Castelle C.J."/>
            <person name="Probst A.J."/>
            <person name="Thomas B.C."/>
            <person name="Singh A."/>
            <person name="Wilkins M.J."/>
            <person name="Karaoz U."/>
            <person name="Brodie E.L."/>
            <person name="Williams K.H."/>
            <person name="Hubbard S.S."/>
            <person name="Banfield J.F."/>
        </authorList>
    </citation>
    <scope>NUCLEOTIDE SEQUENCE [LARGE SCALE GENOMIC DNA]</scope>
</reference>
<dbReference type="AlphaFoldDB" id="A0A1F7YHL1"/>
<comment type="caution">
    <text evidence="2">The sequence shown here is derived from an EMBL/GenBank/DDBJ whole genome shotgun (WGS) entry which is preliminary data.</text>
</comment>
<evidence type="ECO:0000313" key="3">
    <source>
        <dbReference type="Proteomes" id="UP000179221"/>
    </source>
</evidence>
<dbReference type="SUPFAM" id="SSF46955">
    <property type="entry name" value="Putative DNA-binding domain"/>
    <property type="match status" value="1"/>
</dbReference>
<name>A0A1F7YHL1_9BACT</name>
<evidence type="ECO:0000259" key="1">
    <source>
        <dbReference type="Pfam" id="PF12728"/>
    </source>
</evidence>
<dbReference type="NCBIfam" id="TIGR01764">
    <property type="entry name" value="excise"/>
    <property type="match status" value="1"/>
</dbReference>
<feature type="domain" description="Helix-turn-helix" evidence="1">
    <location>
        <begin position="6"/>
        <end position="53"/>
    </location>
</feature>
<accession>A0A1F7YHL1</accession>
<dbReference type="GO" id="GO:0003677">
    <property type="term" value="F:DNA binding"/>
    <property type="evidence" value="ECO:0007669"/>
    <property type="project" value="InterPro"/>
</dbReference>
<sequence length="62" mass="7472">MEEKILTIREVATLLKYSEATIRSWVKSGKLPAFKIGRKYRIRLRDINKHFKQHLQEDNEDE</sequence>
<gene>
    <name evidence="2" type="ORF">A2628_00415</name>
</gene>
<proteinExistence type="predicted"/>
<protein>
    <recommendedName>
        <fullName evidence="1">Helix-turn-helix domain-containing protein</fullName>
    </recommendedName>
</protein>
<dbReference type="Proteomes" id="UP000179221">
    <property type="component" value="Unassembled WGS sequence"/>
</dbReference>
<dbReference type="Pfam" id="PF12728">
    <property type="entry name" value="HTH_17"/>
    <property type="match status" value="1"/>
</dbReference>
<dbReference type="EMBL" id="MGGL01000017">
    <property type="protein sequence ID" value="OGM25995.1"/>
    <property type="molecule type" value="Genomic_DNA"/>
</dbReference>
<evidence type="ECO:0000313" key="2">
    <source>
        <dbReference type="EMBL" id="OGM25995.1"/>
    </source>
</evidence>
<organism evidence="2 3">
    <name type="scientific">Candidatus Woesebacteria bacterium RIFCSPHIGHO2_01_FULL_40_22</name>
    <dbReference type="NCBI Taxonomy" id="1802499"/>
    <lineage>
        <taxon>Bacteria</taxon>
        <taxon>Candidatus Woeseibacteriota</taxon>
    </lineage>
</organism>
<dbReference type="Gene3D" id="1.10.1660.10">
    <property type="match status" value="1"/>
</dbReference>
<dbReference type="InterPro" id="IPR041657">
    <property type="entry name" value="HTH_17"/>
</dbReference>